<gene>
    <name evidence="4" type="ORF">Bca52824_043520</name>
</gene>
<dbReference type="EMBL" id="JAAMPC010000009">
    <property type="protein sequence ID" value="KAG2296851.1"/>
    <property type="molecule type" value="Genomic_DNA"/>
</dbReference>
<dbReference type="PANTHER" id="PTHR12956:SF17">
    <property type="entry name" value="OS01G0749100 PROTEIN"/>
    <property type="match status" value="1"/>
</dbReference>
<reference evidence="4 5" key="1">
    <citation type="submission" date="2020-02" db="EMBL/GenBank/DDBJ databases">
        <authorList>
            <person name="Ma Q."/>
            <person name="Huang Y."/>
            <person name="Song X."/>
            <person name="Pei D."/>
        </authorList>
    </citation>
    <scope>NUCLEOTIDE SEQUENCE [LARGE SCALE GENOMIC DNA]</scope>
    <source>
        <strain evidence="4">Sxm20200214</strain>
        <tissue evidence="4">Leaf</tissue>
    </source>
</reference>
<feature type="domain" description="TOD1/MUCI70 glycosyltransferase-like" evidence="3">
    <location>
        <begin position="154"/>
        <end position="383"/>
    </location>
</feature>
<evidence type="ECO:0000256" key="2">
    <source>
        <dbReference type="SAM" id="Phobius"/>
    </source>
</evidence>
<keyword evidence="2" id="KW-0812">Transmembrane</keyword>
<feature type="compositionally biased region" description="Basic residues" evidence="1">
    <location>
        <begin position="24"/>
        <end position="37"/>
    </location>
</feature>
<dbReference type="Pfam" id="PF04765">
    <property type="entry name" value="TOD1_MUCI70"/>
    <property type="match status" value="1"/>
</dbReference>
<evidence type="ECO:0000259" key="3">
    <source>
        <dbReference type="Pfam" id="PF04765"/>
    </source>
</evidence>
<comment type="caution">
    <text evidence="4">The sequence shown here is derived from an EMBL/GenBank/DDBJ whole genome shotgun (WGS) entry which is preliminary data.</text>
</comment>
<keyword evidence="2" id="KW-0472">Membrane</keyword>
<dbReference type="Proteomes" id="UP000886595">
    <property type="component" value="Unassembled WGS sequence"/>
</dbReference>
<dbReference type="InterPro" id="IPR006852">
    <property type="entry name" value="TOD1_MUCI70"/>
</dbReference>
<feature type="region of interest" description="Disordered" evidence="1">
    <location>
        <begin position="1"/>
        <end position="40"/>
    </location>
</feature>
<organism evidence="4 5">
    <name type="scientific">Brassica carinata</name>
    <name type="common">Ethiopian mustard</name>
    <name type="synonym">Abyssinian cabbage</name>
    <dbReference type="NCBI Taxonomy" id="52824"/>
    <lineage>
        <taxon>Eukaryota</taxon>
        <taxon>Viridiplantae</taxon>
        <taxon>Streptophyta</taxon>
        <taxon>Embryophyta</taxon>
        <taxon>Tracheophyta</taxon>
        <taxon>Spermatophyta</taxon>
        <taxon>Magnoliopsida</taxon>
        <taxon>eudicotyledons</taxon>
        <taxon>Gunneridae</taxon>
        <taxon>Pentapetalae</taxon>
        <taxon>rosids</taxon>
        <taxon>malvids</taxon>
        <taxon>Brassicales</taxon>
        <taxon>Brassicaceae</taxon>
        <taxon>Brassiceae</taxon>
        <taxon>Brassica</taxon>
    </lineage>
</organism>
<protein>
    <recommendedName>
        <fullName evidence="3">TOD1/MUCI70 glycosyltransferase-like domain-containing protein</fullName>
    </recommendedName>
</protein>
<name>A0A8X7V0T0_BRACI</name>
<evidence type="ECO:0000313" key="4">
    <source>
        <dbReference type="EMBL" id="KAG2296851.1"/>
    </source>
</evidence>
<accession>A0A8X7V0T0</accession>
<keyword evidence="5" id="KW-1185">Reference proteome</keyword>
<dbReference type="OrthoDB" id="1905162at2759"/>
<evidence type="ECO:0000313" key="5">
    <source>
        <dbReference type="Proteomes" id="UP000886595"/>
    </source>
</evidence>
<feature type="transmembrane region" description="Helical" evidence="2">
    <location>
        <begin position="51"/>
        <end position="70"/>
    </location>
</feature>
<sequence>MFSNSVSITMSDDDESNETNRFRSTTRTRRKRKKPGHRTTTSELPRCFLRLLLRYWILLVLLLAFGLLLFESTRIGTKSPNSEHNQLKKSPDSSGNLNRLDPTTKVIGGVRQRCLKLLPPEELEHLDILDRKDSTSPVKKLVYLTGTDSSSSHVRGNGTRFNLFTGNQSFAERETSFQVTETVSVHCGFFNENGGFRIEDEDKMFMQTCQVVVSTCAFGGGDNLYQPIGMSNASTQKVCYVAFWDNVTLATQEAEGHKIGDNGYIGKWRVVVVKDLPFMDQRLNGKIPKMLSHRLFPEAKYSIWVDSKSQFRRDPLGVLDALLWRTNSVLAISEHGARGSVYDEAKAVVKKHKATPEEVQVQINQYRRDKLPEDKRFNGKKLCLKPL</sequence>
<evidence type="ECO:0000256" key="1">
    <source>
        <dbReference type="SAM" id="MobiDB-lite"/>
    </source>
</evidence>
<dbReference type="AlphaFoldDB" id="A0A8X7V0T0"/>
<feature type="region of interest" description="Disordered" evidence="1">
    <location>
        <begin position="78"/>
        <end position="102"/>
    </location>
</feature>
<feature type="compositionally biased region" description="Polar residues" evidence="1">
    <location>
        <begin position="1"/>
        <end position="10"/>
    </location>
</feature>
<dbReference type="InterPro" id="IPR048354">
    <property type="entry name" value="TOD1_MUCI70_glycTrfase_dom"/>
</dbReference>
<keyword evidence="2" id="KW-1133">Transmembrane helix</keyword>
<dbReference type="PANTHER" id="PTHR12956">
    <property type="entry name" value="ALKALINE CERAMIDASE-RELATED"/>
    <property type="match status" value="1"/>
</dbReference>
<proteinExistence type="predicted"/>